<accession>A0A8T2Y6J8</accession>
<keyword evidence="3" id="KW-0808">Transferase</keyword>
<sequence>MIVTDQASHIPKTFLLFLICFDYHYFFSKTLVNHFLSEVVKGLTFRCLCVCADYYLPPWFAAFSVIWDFLSAVYLVGRFILAPIGIFGFLVHKYMTTKKASGNEEIFLVNQQHLMPKRYTFSDIIAITNNFKDKLGQGGFGNVYKGQLPDAFLVAVKMLGNAKCNDEDFINEVSIIGRIHHVNIVRLVGFCSEGSYRALVFEYIANGSLDKLLFSRETELLLVSWEKLLQIAVGTARGIEHLHGGCSVCILHLDIKPHNVLLDSNFIPKVSDFGLAKFYPREKDFVSISTTKGTIGYFAPEMISRNLGAVSCKSDVYSFGMLLLEMAGRRKSNSKGNCSSDVYFPSWVYDHLSEGGDLELENVTEIEAAIARKLCIVGLWCIQKAASDRPTMTKVVEMLGANIDDLQLPSNALSFPQSISKEPQSDSSTELLIPETADRSL</sequence>
<dbReference type="Proteomes" id="UP000807159">
    <property type="component" value="Chromosome 8"/>
</dbReference>
<dbReference type="InterPro" id="IPR017441">
    <property type="entry name" value="Protein_kinase_ATP_BS"/>
</dbReference>
<dbReference type="EMBL" id="JACEGQ020000008">
    <property type="protein sequence ID" value="KAH8500697.1"/>
    <property type="molecule type" value="Genomic_DNA"/>
</dbReference>
<dbReference type="GO" id="GO:0004674">
    <property type="term" value="F:protein serine/threonine kinase activity"/>
    <property type="evidence" value="ECO:0007669"/>
    <property type="project" value="UniProtKB-KW"/>
</dbReference>
<keyword evidence="10 15" id="KW-0472">Membrane</keyword>
<dbReference type="Gene3D" id="3.30.200.20">
    <property type="entry name" value="Phosphorylase Kinase, domain 1"/>
    <property type="match status" value="1"/>
</dbReference>
<keyword evidence="5" id="KW-0732">Signal</keyword>
<feature type="region of interest" description="Disordered" evidence="14">
    <location>
        <begin position="417"/>
        <end position="441"/>
    </location>
</feature>
<dbReference type="PANTHER" id="PTHR27009">
    <property type="entry name" value="RUST RESISTANCE KINASE LR10-RELATED"/>
    <property type="match status" value="1"/>
</dbReference>
<dbReference type="PROSITE" id="PS00108">
    <property type="entry name" value="PROTEIN_KINASE_ST"/>
    <property type="match status" value="1"/>
</dbReference>
<dbReference type="InterPro" id="IPR045874">
    <property type="entry name" value="LRK10/LRL21-25-like"/>
</dbReference>
<dbReference type="Gene3D" id="1.10.510.10">
    <property type="entry name" value="Transferase(Phosphotransferase) domain 1"/>
    <property type="match status" value="1"/>
</dbReference>
<evidence type="ECO:0000256" key="10">
    <source>
        <dbReference type="ARBA" id="ARBA00023136"/>
    </source>
</evidence>
<keyword evidence="6 12" id="KW-0547">Nucleotide-binding</keyword>
<evidence type="ECO:0000256" key="4">
    <source>
        <dbReference type="ARBA" id="ARBA00022692"/>
    </source>
</evidence>
<keyword evidence="9 15" id="KW-1133">Transmembrane helix</keyword>
<dbReference type="PROSITE" id="PS50011">
    <property type="entry name" value="PROTEIN_KINASE_DOM"/>
    <property type="match status" value="1"/>
</dbReference>
<dbReference type="InterPro" id="IPR008271">
    <property type="entry name" value="Ser/Thr_kinase_AS"/>
</dbReference>
<evidence type="ECO:0000256" key="5">
    <source>
        <dbReference type="ARBA" id="ARBA00022729"/>
    </source>
</evidence>
<name>A0A8T2Y6J8_POPDE</name>
<keyword evidence="2 13" id="KW-0723">Serine/threonine-protein kinase</keyword>
<organism evidence="17 18">
    <name type="scientific">Populus deltoides</name>
    <name type="common">Eastern poplar</name>
    <name type="synonym">Eastern cottonwood</name>
    <dbReference type="NCBI Taxonomy" id="3696"/>
    <lineage>
        <taxon>Eukaryota</taxon>
        <taxon>Viridiplantae</taxon>
        <taxon>Streptophyta</taxon>
        <taxon>Embryophyta</taxon>
        <taxon>Tracheophyta</taxon>
        <taxon>Spermatophyta</taxon>
        <taxon>Magnoliopsida</taxon>
        <taxon>eudicotyledons</taxon>
        <taxon>Gunneridae</taxon>
        <taxon>Pentapetalae</taxon>
        <taxon>rosids</taxon>
        <taxon>fabids</taxon>
        <taxon>Malpighiales</taxon>
        <taxon>Salicaceae</taxon>
        <taxon>Saliceae</taxon>
        <taxon>Populus</taxon>
    </lineage>
</organism>
<dbReference type="GO" id="GO:0016020">
    <property type="term" value="C:membrane"/>
    <property type="evidence" value="ECO:0007669"/>
    <property type="project" value="UniProtKB-SubCell"/>
</dbReference>
<reference evidence="17" key="1">
    <citation type="journal article" date="2021" name="J. Hered.">
        <title>Genome Assembly of Salicaceae Populus deltoides (Eastern Cottonwood) I-69 Based on Nanopore Sequencing and Hi-C Technologies.</title>
        <authorList>
            <person name="Bai S."/>
            <person name="Wu H."/>
            <person name="Zhang J."/>
            <person name="Pan Z."/>
            <person name="Zhao W."/>
            <person name="Li Z."/>
            <person name="Tong C."/>
        </authorList>
    </citation>
    <scope>NUCLEOTIDE SEQUENCE</scope>
    <source>
        <tissue evidence="17">Leaf</tissue>
    </source>
</reference>
<feature type="compositionally biased region" description="Polar residues" evidence="14">
    <location>
        <begin position="417"/>
        <end position="430"/>
    </location>
</feature>
<feature type="transmembrane region" description="Helical" evidence="15">
    <location>
        <begin position="65"/>
        <end position="91"/>
    </location>
</feature>
<proteinExistence type="inferred from homology"/>
<dbReference type="AlphaFoldDB" id="A0A8T2Y6J8"/>
<dbReference type="SUPFAM" id="SSF56112">
    <property type="entry name" value="Protein kinase-like (PK-like)"/>
    <property type="match status" value="1"/>
</dbReference>
<evidence type="ECO:0000256" key="11">
    <source>
        <dbReference type="ARBA" id="ARBA00023180"/>
    </source>
</evidence>
<evidence type="ECO:0000256" key="7">
    <source>
        <dbReference type="ARBA" id="ARBA00022777"/>
    </source>
</evidence>
<dbReference type="FunFam" id="1.10.510.10:FF:000590">
    <property type="entry name" value="PR5-like receptor kinase"/>
    <property type="match status" value="1"/>
</dbReference>
<evidence type="ECO:0000259" key="16">
    <source>
        <dbReference type="PROSITE" id="PS50011"/>
    </source>
</evidence>
<feature type="domain" description="Protein kinase" evidence="16">
    <location>
        <begin position="129"/>
        <end position="403"/>
    </location>
</feature>
<keyword evidence="7" id="KW-0418">Kinase</keyword>
<dbReference type="InterPro" id="IPR000719">
    <property type="entry name" value="Prot_kinase_dom"/>
</dbReference>
<evidence type="ECO:0000256" key="1">
    <source>
        <dbReference type="ARBA" id="ARBA00004479"/>
    </source>
</evidence>
<evidence type="ECO:0000256" key="12">
    <source>
        <dbReference type="PROSITE-ProRule" id="PRU10141"/>
    </source>
</evidence>
<keyword evidence="11" id="KW-0325">Glycoprotein</keyword>
<dbReference type="SMART" id="SM00220">
    <property type="entry name" value="S_TKc"/>
    <property type="match status" value="1"/>
</dbReference>
<keyword evidence="4 15" id="KW-0812">Transmembrane</keyword>
<evidence type="ECO:0000313" key="18">
    <source>
        <dbReference type="Proteomes" id="UP000807159"/>
    </source>
</evidence>
<evidence type="ECO:0000256" key="6">
    <source>
        <dbReference type="ARBA" id="ARBA00022741"/>
    </source>
</evidence>
<evidence type="ECO:0000256" key="2">
    <source>
        <dbReference type="ARBA" id="ARBA00022527"/>
    </source>
</evidence>
<dbReference type="Pfam" id="PF07714">
    <property type="entry name" value="PK_Tyr_Ser-Thr"/>
    <property type="match status" value="1"/>
</dbReference>
<keyword evidence="18" id="KW-1185">Reference proteome</keyword>
<evidence type="ECO:0000256" key="8">
    <source>
        <dbReference type="ARBA" id="ARBA00022840"/>
    </source>
</evidence>
<evidence type="ECO:0000313" key="17">
    <source>
        <dbReference type="EMBL" id="KAH8500697.1"/>
    </source>
</evidence>
<comment type="similarity">
    <text evidence="13">Belongs to the protein kinase superfamily.</text>
</comment>
<comment type="caution">
    <text evidence="17">The sequence shown here is derived from an EMBL/GenBank/DDBJ whole genome shotgun (WGS) entry which is preliminary data.</text>
</comment>
<feature type="binding site" evidence="12">
    <location>
        <position position="157"/>
    </location>
    <ligand>
        <name>ATP</name>
        <dbReference type="ChEBI" id="CHEBI:30616"/>
    </ligand>
</feature>
<dbReference type="InterPro" id="IPR001245">
    <property type="entry name" value="Ser-Thr/Tyr_kinase_cat_dom"/>
</dbReference>
<evidence type="ECO:0000256" key="15">
    <source>
        <dbReference type="SAM" id="Phobius"/>
    </source>
</evidence>
<keyword evidence="8 12" id="KW-0067">ATP-binding</keyword>
<dbReference type="PROSITE" id="PS00107">
    <property type="entry name" value="PROTEIN_KINASE_ATP"/>
    <property type="match status" value="1"/>
</dbReference>
<comment type="subcellular location">
    <subcellularLocation>
        <location evidence="1">Membrane</location>
        <topology evidence="1">Single-pass type I membrane protein</topology>
    </subcellularLocation>
</comment>
<gene>
    <name evidence="17" type="ORF">H0E87_015793</name>
</gene>
<evidence type="ECO:0000256" key="3">
    <source>
        <dbReference type="ARBA" id="ARBA00022679"/>
    </source>
</evidence>
<evidence type="ECO:0000256" key="14">
    <source>
        <dbReference type="SAM" id="MobiDB-lite"/>
    </source>
</evidence>
<evidence type="ECO:0000256" key="9">
    <source>
        <dbReference type="ARBA" id="ARBA00022989"/>
    </source>
</evidence>
<dbReference type="InterPro" id="IPR011009">
    <property type="entry name" value="Kinase-like_dom_sf"/>
</dbReference>
<protein>
    <recommendedName>
        <fullName evidence="16">Protein kinase domain-containing protein</fullName>
    </recommendedName>
</protein>
<evidence type="ECO:0000256" key="13">
    <source>
        <dbReference type="RuleBase" id="RU000304"/>
    </source>
</evidence>
<dbReference type="GO" id="GO:0005524">
    <property type="term" value="F:ATP binding"/>
    <property type="evidence" value="ECO:0007669"/>
    <property type="project" value="UniProtKB-UniRule"/>
</dbReference>
<dbReference type="FunFam" id="3.30.200.20:FF:000178">
    <property type="entry name" value="serine/threonine-protein kinase PBS1-like"/>
    <property type="match status" value="1"/>
</dbReference>